<keyword evidence="5 9" id="KW-0326">Glycosidase</keyword>
<gene>
    <name evidence="13" type="primary">LOC101510914</name>
</gene>
<sequence length="412" mass="45430">MVFFLLLLVLGIGLETTGTTAQSIGVCYGRVADNLPPANEVIDLLKSNNIKRMRIYDPDEATLQALRGSNIELVIGVPNENIQTIATGVSSASYWVQNYILKYSKDVKFRYIVVGNEINPNDPTSQFILPAMQNINAVLISANLQNKIKVSTAIQLDFLGSSYPPSTGAFSSSSNSYISSIVQFLLQSDAPLLANVYTYFSYISAPKEIELSFALLNSPTVQVNDGEYKYTNLFDATLGALYSALEKVGGANLEVVVSESGWPSDGGVAATVENAQAYYSNLIKHVSNGTPKRPNQELETYLFAMFDENKKGPAKTERHFGLFTPNKQPKYQISGDIGAYTSPKASHMRLVWLCCILFYAAYLPMGFTSHDDTVIIFDFVLTWWCPALGYFAWVICINTLYSMIDLALLMQG</sequence>
<dbReference type="GeneID" id="101510914"/>
<evidence type="ECO:0000313" key="12">
    <source>
        <dbReference type="Proteomes" id="UP000087171"/>
    </source>
</evidence>
<dbReference type="RefSeq" id="XP_012567698.1">
    <property type="nucleotide sequence ID" value="XM_012712244.1"/>
</dbReference>
<evidence type="ECO:0000256" key="3">
    <source>
        <dbReference type="ARBA" id="ARBA00012780"/>
    </source>
</evidence>
<evidence type="ECO:0000256" key="1">
    <source>
        <dbReference type="ARBA" id="ARBA00000382"/>
    </source>
</evidence>
<feature type="chain" id="PRO_5010356577" description="glucan endo-1,3-beta-D-glucosidase" evidence="11">
    <location>
        <begin position="22"/>
        <end position="412"/>
    </location>
</feature>
<evidence type="ECO:0000256" key="11">
    <source>
        <dbReference type="SAM" id="SignalP"/>
    </source>
</evidence>
<proteinExistence type="inferred from homology"/>
<comment type="similarity">
    <text evidence="2 8">Belongs to the glycosyl hydrolase 17 family.</text>
</comment>
<dbReference type="GO" id="GO:0005975">
    <property type="term" value="P:carbohydrate metabolic process"/>
    <property type="evidence" value="ECO:0007669"/>
    <property type="project" value="InterPro"/>
</dbReference>
<reference evidence="13" key="1">
    <citation type="submission" date="2025-08" db="UniProtKB">
        <authorList>
            <consortium name="RefSeq"/>
        </authorList>
    </citation>
    <scope>IDENTIFICATION</scope>
    <source>
        <tissue evidence="13">Etiolated seedlings</tissue>
    </source>
</reference>
<dbReference type="FunFam" id="3.20.20.80:FF:000010">
    <property type="entry name" value="glucan endo-1,3-beta-glucosidase, basic"/>
    <property type="match status" value="1"/>
</dbReference>
<keyword evidence="11" id="KW-0732">Signal</keyword>
<organism evidence="12 13">
    <name type="scientific">Cicer arietinum</name>
    <name type="common">Chickpea</name>
    <name type="synonym">Garbanzo</name>
    <dbReference type="NCBI Taxonomy" id="3827"/>
    <lineage>
        <taxon>Eukaryota</taxon>
        <taxon>Viridiplantae</taxon>
        <taxon>Streptophyta</taxon>
        <taxon>Embryophyta</taxon>
        <taxon>Tracheophyta</taxon>
        <taxon>Spermatophyta</taxon>
        <taxon>Magnoliopsida</taxon>
        <taxon>eudicotyledons</taxon>
        <taxon>Gunneridae</taxon>
        <taxon>Pentapetalae</taxon>
        <taxon>rosids</taxon>
        <taxon>fabids</taxon>
        <taxon>Fabales</taxon>
        <taxon>Fabaceae</taxon>
        <taxon>Papilionoideae</taxon>
        <taxon>50 kb inversion clade</taxon>
        <taxon>NPAAA clade</taxon>
        <taxon>Hologalegina</taxon>
        <taxon>IRL clade</taxon>
        <taxon>Cicereae</taxon>
        <taxon>Cicer</taxon>
    </lineage>
</organism>
<dbReference type="KEGG" id="cam:101510914"/>
<dbReference type="Pfam" id="PF00332">
    <property type="entry name" value="Glyco_hydro_17"/>
    <property type="match status" value="1"/>
</dbReference>
<dbReference type="PaxDb" id="3827-XP_004516618.1"/>
<feature type="transmembrane region" description="Helical" evidence="10">
    <location>
        <begin position="350"/>
        <end position="367"/>
    </location>
</feature>
<protein>
    <recommendedName>
        <fullName evidence="3">glucan endo-1,3-beta-D-glucosidase</fullName>
        <ecNumber evidence="3">3.2.1.39</ecNumber>
    </recommendedName>
    <alternativeName>
        <fullName evidence="6">(1-&gt;3)-beta-glucan endohydrolase</fullName>
    </alternativeName>
    <alternativeName>
        <fullName evidence="7">Beta-1,3-endoglucanase</fullName>
    </alternativeName>
</protein>
<dbReference type="GO" id="GO:0042973">
    <property type="term" value="F:glucan endo-1,3-beta-D-glucosidase activity"/>
    <property type="evidence" value="ECO:0007669"/>
    <property type="project" value="UniProtKB-EC"/>
</dbReference>
<evidence type="ECO:0000313" key="13">
    <source>
        <dbReference type="RefSeq" id="XP_012567698.1"/>
    </source>
</evidence>
<dbReference type="eggNOG" id="ENOG502QQ3M">
    <property type="taxonomic scope" value="Eukaryota"/>
</dbReference>
<dbReference type="Gene3D" id="3.20.20.80">
    <property type="entry name" value="Glycosidases"/>
    <property type="match status" value="1"/>
</dbReference>
<keyword evidence="4 9" id="KW-0378">Hydrolase</keyword>
<feature type="signal peptide" evidence="11">
    <location>
        <begin position="1"/>
        <end position="21"/>
    </location>
</feature>
<dbReference type="InterPro" id="IPR044965">
    <property type="entry name" value="Glyco_hydro_17_plant"/>
</dbReference>
<evidence type="ECO:0000256" key="5">
    <source>
        <dbReference type="ARBA" id="ARBA00023295"/>
    </source>
</evidence>
<evidence type="ECO:0000256" key="8">
    <source>
        <dbReference type="RuleBase" id="RU004335"/>
    </source>
</evidence>
<keyword evidence="10" id="KW-1133">Transmembrane helix</keyword>
<evidence type="ECO:0000256" key="9">
    <source>
        <dbReference type="RuleBase" id="RU004336"/>
    </source>
</evidence>
<evidence type="ECO:0000256" key="6">
    <source>
        <dbReference type="ARBA" id="ARBA00033335"/>
    </source>
</evidence>
<dbReference type="AlphaFoldDB" id="A0A1S3DWV4"/>
<evidence type="ECO:0000256" key="10">
    <source>
        <dbReference type="SAM" id="Phobius"/>
    </source>
</evidence>
<dbReference type="PANTHER" id="PTHR32227">
    <property type="entry name" value="GLUCAN ENDO-1,3-BETA-GLUCOSIDASE BG1-RELATED-RELATED"/>
    <property type="match status" value="1"/>
</dbReference>
<dbReference type="EC" id="3.2.1.39" evidence="3"/>
<dbReference type="PROSITE" id="PS00587">
    <property type="entry name" value="GLYCOSYL_HYDROL_F17"/>
    <property type="match status" value="1"/>
</dbReference>
<comment type="catalytic activity">
    <reaction evidence="1">
        <text>Hydrolysis of (1-&gt;3)-beta-D-glucosidic linkages in (1-&gt;3)-beta-D-glucans.</text>
        <dbReference type="EC" id="3.2.1.39"/>
    </reaction>
</comment>
<dbReference type="STRING" id="3827.A0A1S3DWV4"/>
<keyword evidence="10" id="KW-0812">Transmembrane</keyword>
<dbReference type="SUPFAM" id="SSF51445">
    <property type="entry name" value="(Trans)glycosidases"/>
    <property type="match status" value="1"/>
</dbReference>
<dbReference type="InterPro" id="IPR017853">
    <property type="entry name" value="GH"/>
</dbReference>
<dbReference type="Proteomes" id="UP000087171">
    <property type="component" value="Unplaced"/>
</dbReference>
<dbReference type="InterPro" id="IPR000490">
    <property type="entry name" value="Glyco_hydro_17"/>
</dbReference>
<evidence type="ECO:0000256" key="7">
    <source>
        <dbReference type="ARBA" id="ARBA00033417"/>
    </source>
</evidence>
<evidence type="ECO:0000256" key="2">
    <source>
        <dbReference type="ARBA" id="ARBA00008773"/>
    </source>
</evidence>
<keyword evidence="12" id="KW-1185">Reference proteome</keyword>
<name>A0A1S3DWV4_CICAR</name>
<keyword evidence="10" id="KW-0472">Membrane</keyword>
<evidence type="ECO:0000256" key="4">
    <source>
        <dbReference type="ARBA" id="ARBA00022801"/>
    </source>
</evidence>
<accession>A0A1S3DWV4</accession>
<dbReference type="OrthoDB" id="1405325at2759"/>
<feature type="transmembrane region" description="Helical" evidence="10">
    <location>
        <begin position="379"/>
        <end position="404"/>
    </location>
</feature>